<accession>A0ACB8VA04</accession>
<evidence type="ECO:0000313" key="1">
    <source>
        <dbReference type="EMBL" id="KAI3352512.1"/>
    </source>
</evidence>
<gene>
    <name evidence="1" type="ORF">L3Q82_005197</name>
</gene>
<comment type="caution">
    <text evidence="1">The sequence shown here is derived from an EMBL/GenBank/DDBJ whole genome shotgun (WGS) entry which is preliminary data.</text>
</comment>
<name>A0ACB8VA04_9TELE</name>
<proteinExistence type="predicted"/>
<keyword evidence="2" id="KW-1185">Reference proteome</keyword>
<protein>
    <submittedName>
        <fullName evidence="1">Uncharacterized protein</fullName>
    </submittedName>
</protein>
<dbReference type="EMBL" id="CM041553">
    <property type="protein sequence ID" value="KAI3352512.1"/>
    <property type="molecule type" value="Genomic_DNA"/>
</dbReference>
<organism evidence="1 2">
    <name type="scientific">Scortum barcoo</name>
    <name type="common">barcoo grunter</name>
    <dbReference type="NCBI Taxonomy" id="214431"/>
    <lineage>
        <taxon>Eukaryota</taxon>
        <taxon>Metazoa</taxon>
        <taxon>Chordata</taxon>
        <taxon>Craniata</taxon>
        <taxon>Vertebrata</taxon>
        <taxon>Euteleostomi</taxon>
        <taxon>Actinopterygii</taxon>
        <taxon>Neopterygii</taxon>
        <taxon>Teleostei</taxon>
        <taxon>Neoteleostei</taxon>
        <taxon>Acanthomorphata</taxon>
        <taxon>Eupercaria</taxon>
        <taxon>Centrarchiformes</taxon>
        <taxon>Terapontoidei</taxon>
        <taxon>Terapontidae</taxon>
        <taxon>Scortum</taxon>
    </lineage>
</organism>
<dbReference type="Proteomes" id="UP000831701">
    <property type="component" value="Chromosome 23"/>
</dbReference>
<reference evidence="1" key="1">
    <citation type="submission" date="2022-04" db="EMBL/GenBank/DDBJ databases">
        <title>Jade perch genome.</title>
        <authorList>
            <person name="Chao B."/>
        </authorList>
    </citation>
    <scope>NUCLEOTIDE SEQUENCE</scope>
    <source>
        <strain evidence="1">CB-2022</strain>
    </source>
</reference>
<sequence>MRRSSSFTPLLKVLPDEANRTTSSAKSRDEILYMVPKLDSLWFLANMHWEQRPNSTGKGPPDPMLVEHPPQNTTFRDMIECLLQIHKAHVDWLGKLPINPQAPCGGYRAGPVFHDLDENLNLNPPESEVRLTIGRILLSSTLA</sequence>
<evidence type="ECO:0000313" key="2">
    <source>
        <dbReference type="Proteomes" id="UP000831701"/>
    </source>
</evidence>